<dbReference type="HOGENOM" id="CLU_187470_0_0_9"/>
<dbReference type="AlphaFoldDB" id="D2RK93"/>
<dbReference type="EMBL" id="CP001859">
    <property type="protein sequence ID" value="ADB47495.1"/>
    <property type="molecule type" value="Genomic_DNA"/>
</dbReference>
<keyword evidence="2" id="KW-1185">Reference proteome</keyword>
<sequence>MFYVKEPITDNMEFQMGITDKNVFCRCPVCGKEVPVNLEKVLGNWSPSEDVYCGPQCGRYKGRALHISGFQR</sequence>
<evidence type="ECO:0000313" key="1">
    <source>
        <dbReference type="EMBL" id="ADB47495.1"/>
    </source>
</evidence>
<gene>
    <name evidence="1" type="ordered locus">Acfer_1128</name>
</gene>
<evidence type="ECO:0000313" key="2">
    <source>
        <dbReference type="Proteomes" id="UP000001902"/>
    </source>
</evidence>
<accession>D2RK93</accession>
<dbReference type="OrthoDB" id="1666638at2"/>
<protein>
    <submittedName>
        <fullName evidence="1">Uncharacterized protein</fullName>
    </submittedName>
</protein>
<name>D2RK93_ACIFV</name>
<dbReference type="GeneID" id="78334842"/>
<dbReference type="KEGG" id="afn:Acfer_1128"/>
<organism evidence="1 2">
    <name type="scientific">Acidaminococcus fermentans (strain ATCC 25085 / DSM 20731 / CCUG 9996 / CIP 106432 / VR4)</name>
    <dbReference type="NCBI Taxonomy" id="591001"/>
    <lineage>
        <taxon>Bacteria</taxon>
        <taxon>Bacillati</taxon>
        <taxon>Bacillota</taxon>
        <taxon>Negativicutes</taxon>
        <taxon>Acidaminococcales</taxon>
        <taxon>Acidaminococcaceae</taxon>
        <taxon>Acidaminococcus</taxon>
    </lineage>
</organism>
<dbReference type="RefSeq" id="WP_012938484.1">
    <property type="nucleotide sequence ID" value="NC_013740.1"/>
</dbReference>
<dbReference type="Proteomes" id="UP000001902">
    <property type="component" value="Chromosome"/>
</dbReference>
<reference evidence="1 2" key="1">
    <citation type="journal article" date="2010" name="Stand. Genomic Sci.">
        <title>Complete genome sequence of Acidaminococcus fermentans type strain (VR4).</title>
        <authorList>
            <person name="Chang Y.J."/>
            <person name="Pukall R."/>
            <person name="Saunders E."/>
            <person name="Lapidus A."/>
            <person name="Copeland A."/>
            <person name="Nolan M."/>
            <person name="Glavina Del Rio T."/>
            <person name="Lucas S."/>
            <person name="Chen F."/>
            <person name="Tice H."/>
            <person name="Cheng J.F."/>
            <person name="Han C."/>
            <person name="Detter J.C."/>
            <person name="Bruce D."/>
            <person name="Goodwin L."/>
            <person name="Pitluck S."/>
            <person name="Mikhailova N."/>
            <person name="Liolios K."/>
            <person name="Pati A."/>
            <person name="Ivanova N."/>
            <person name="Mavromatis K."/>
            <person name="Chen A."/>
            <person name="Palaniappan K."/>
            <person name="Land M."/>
            <person name="Hauser L."/>
            <person name="Jeffries C.D."/>
            <person name="Brettin T."/>
            <person name="Rohde M."/>
            <person name="Goker M."/>
            <person name="Bristow J."/>
            <person name="Eisen J.A."/>
            <person name="Markowitz V."/>
            <person name="Hugenholtz P."/>
            <person name="Kyrpides N.C."/>
            <person name="Klenk H.P."/>
        </authorList>
    </citation>
    <scope>NUCLEOTIDE SEQUENCE [LARGE SCALE GENOMIC DNA]</scope>
    <source>
        <strain evidence="2">ATCC 25085 / DSM 20731 / CCUG 9996 / CIP 106432 / VR4</strain>
    </source>
</reference>
<dbReference type="STRING" id="591001.Acfer_1128"/>
<proteinExistence type="predicted"/>